<organism evidence="9 10">
    <name type="scientific">Pseudocohnilembus persalinus</name>
    <name type="common">Ciliate</name>
    <dbReference type="NCBI Taxonomy" id="266149"/>
    <lineage>
        <taxon>Eukaryota</taxon>
        <taxon>Sar</taxon>
        <taxon>Alveolata</taxon>
        <taxon>Ciliophora</taxon>
        <taxon>Intramacronucleata</taxon>
        <taxon>Oligohymenophorea</taxon>
        <taxon>Scuticociliatia</taxon>
        <taxon>Philasterida</taxon>
        <taxon>Pseudocohnilembidae</taxon>
        <taxon>Pseudocohnilembus</taxon>
    </lineage>
</organism>
<name>A0A0V0R563_PSEPJ</name>
<evidence type="ECO:0000256" key="7">
    <source>
        <dbReference type="SAM" id="MobiDB-lite"/>
    </source>
</evidence>
<feature type="transmembrane region" description="Helical" evidence="8">
    <location>
        <begin position="391"/>
        <end position="410"/>
    </location>
</feature>
<feature type="transmembrane region" description="Helical" evidence="8">
    <location>
        <begin position="327"/>
        <end position="351"/>
    </location>
</feature>
<evidence type="ECO:0000256" key="8">
    <source>
        <dbReference type="SAM" id="Phobius"/>
    </source>
</evidence>
<evidence type="ECO:0000313" key="10">
    <source>
        <dbReference type="Proteomes" id="UP000054937"/>
    </source>
</evidence>
<gene>
    <name evidence="9" type="ORF">PPERSA_09304</name>
</gene>
<dbReference type="OrthoDB" id="529367at2759"/>
<protein>
    <submittedName>
        <fullName evidence="9">Uncharacterized protein</fullName>
    </submittedName>
</protein>
<evidence type="ECO:0000313" key="9">
    <source>
        <dbReference type="EMBL" id="KRX09634.1"/>
    </source>
</evidence>
<evidence type="ECO:0000256" key="1">
    <source>
        <dbReference type="ARBA" id="ARBA00004141"/>
    </source>
</evidence>
<keyword evidence="4 8" id="KW-1133">Transmembrane helix</keyword>
<feature type="transmembrane region" description="Helical" evidence="8">
    <location>
        <begin position="363"/>
        <end position="385"/>
    </location>
</feature>
<dbReference type="PANTHER" id="PTHR20855">
    <property type="entry name" value="ADIPOR/PROGESTIN RECEPTOR-RELATED"/>
    <property type="match status" value="1"/>
</dbReference>
<feature type="region of interest" description="Disordered" evidence="7">
    <location>
        <begin position="1"/>
        <end position="45"/>
    </location>
</feature>
<comment type="caution">
    <text evidence="9">The sequence shown here is derived from an EMBL/GenBank/DDBJ whole genome shotgun (WGS) entry which is preliminary data.</text>
</comment>
<feature type="compositionally biased region" description="Basic and acidic residues" evidence="7">
    <location>
        <begin position="11"/>
        <end position="21"/>
    </location>
</feature>
<dbReference type="EMBL" id="LDAU01000045">
    <property type="protein sequence ID" value="KRX09634.1"/>
    <property type="molecule type" value="Genomic_DNA"/>
</dbReference>
<feature type="binding site" evidence="6">
    <location>
        <position position="501"/>
    </location>
    <ligand>
        <name>Zn(2+)</name>
        <dbReference type="ChEBI" id="CHEBI:29105"/>
    </ligand>
</feature>
<dbReference type="GO" id="GO:0046872">
    <property type="term" value="F:metal ion binding"/>
    <property type="evidence" value="ECO:0007669"/>
    <property type="project" value="UniProtKB-KW"/>
</dbReference>
<dbReference type="InterPro" id="IPR004254">
    <property type="entry name" value="AdipoR/HlyIII-related"/>
</dbReference>
<keyword evidence="6" id="KW-0479">Metal-binding</keyword>
<feature type="transmembrane region" description="Helical" evidence="8">
    <location>
        <begin position="499"/>
        <end position="519"/>
    </location>
</feature>
<evidence type="ECO:0000256" key="5">
    <source>
        <dbReference type="ARBA" id="ARBA00023136"/>
    </source>
</evidence>
<dbReference type="PANTHER" id="PTHR20855:SF52">
    <property type="entry name" value="ADIPONECTIN RECEPTOR PROTEIN"/>
    <property type="match status" value="1"/>
</dbReference>
<evidence type="ECO:0000256" key="2">
    <source>
        <dbReference type="ARBA" id="ARBA00007018"/>
    </source>
</evidence>
<dbReference type="GO" id="GO:0016020">
    <property type="term" value="C:membrane"/>
    <property type="evidence" value="ECO:0007669"/>
    <property type="project" value="UniProtKB-SubCell"/>
</dbReference>
<feature type="transmembrane region" description="Helical" evidence="8">
    <location>
        <begin position="156"/>
        <end position="177"/>
    </location>
</feature>
<keyword evidence="5 8" id="KW-0472">Membrane</keyword>
<dbReference type="Pfam" id="PF03006">
    <property type="entry name" value="HlyIII"/>
    <property type="match status" value="1"/>
</dbReference>
<evidence type="ECO:0000256" key="4">
    <source>
        <dbReference type="ARBA" id="ARBA00022989"/>
    </source>
</evidence>
<proteinExistence type="inferred from homology"/>
<evidence type="ECO:0000256" key="3">
    <source>
        <dbReference type="ARBA" id="ARBA00022692"/>
    </source>
</evidence>
<feature type="transmembrane region" description="Helical" evidence="8">
    <location>
        <begin position="460"/>
        <end position="478"/>
    </location>
</feature>
<dbReference type="OMA" id="VSGLMCM"/>
<sequence>MSKVTKKNGKNVHEKEQEQQKDNIGQLNLDYDNNQSEQNDVFNDLQEANEFLIQNEIKRRNIEQNQNEEKSTLTSKLLSKLPSKKFGKNSGKENDSDCSSSKGSSISEKLQEFIGHMKSAPKFIVDNEYIFRGYRVNYNSIKKVLKSLFHIHNESVNVWSHILGALCVVMLICYILFKYHLIDIDVEGLKNKMALNYHEKIDPIYQQFQDFDTNFNEYIQEYQVKIQENYQTQLQSIHKQFDLYFKELQNFKKNNNLEKLQNSLIKMPQNIKNYLDHLEGYDLKEQPIYLELKKSLTAFNQEYMESLVNIASNQNDKLLVLQELPLWPIYIFLLSAFLCLLFSATFHLFLVYKEQYYKYFLRLDYAGVSLLIAGSTFPPIYYGFFCEKEKAIFYITMNAVASGIVFIVSLQDFIHTQKYWTLKSLMYASLGIFAALPLLHLGIHESFYSSGDLYSTMPSLIYYLLMGFCYLGGLFVYASRCPERYRPGQFDICGASHQIWHVSIIFAIIFTYFAVTINFHTRAYNLCPE</sequence>
<dbReference type="InParanoid" id="A0A0V0R563"/>
<feature type="compositionally biased region" description="Basic residues" evidence="7">
    <location>
        <begin position="1"/>
        <end position="10"/>
    </location>
</feature>
<feature type="binding site" evidence="6">
    <location>
        <position position="497"/>
    </location>
    <ligand>
        <name>Zn(2+)</name>
        <dbReference type="ChEBI" id="CHEBI:29105"/>
    </ligand>
</feature>
<accession>A0A0V0R563</accession>
<dbReference type="AlphaFoldDB" id="A0A0V0R563"/>
<dbReference type="Proteomes" id="UP000054937">
    <property type="component" value="Unassembled WGS sequence"/>
</dbReference>
<feature type="binding site" evidence="6">
    <location>
        <position position="347"/>
    </location>
    <ligand>
        <name>Zn(2+)</name>
        <dbReference type="ChEBI" id="CHEBI:29105"/>
    </ligand>
</feature>
<reference evidence="9 10" key="1">
    <citation type="journal article" date="2015" name="Sci. Rep.">
        <title>Genome of the facultative scuticociliatosis pathogen Pseudocohnilembus persalinus provides insight into its virulence through horizontal gene transfer.</title>
        <authorList>
            <person name="Xiong J."/>
            <person name="Wang G."/>
            <person name="Cheng J."/>
            <person name="Tian M."/>
            <person name="Pan X."/>
            <person name="Warren A."/>
            <person name="Jiang C."/>
            <person name="Yuan D."/>
            <person name="Miao W."/>
        </authorList>
    </citation>
    <scope>NUCLEOTIDE SEQUENCE [LARGE SCALE GENOMIC DNA]</scope>
    <source>
        <strain evidence="9">36N120E</strain>
    </source>
</reference>
<comment type="similarity">
    <text evidence="2">Belongs to the ADIPOR family.</text>
</comment>
<dbReference type="GO" id="GO:0038023">
    <property type="term" value="F:signaling receptor activity"/>
    <property type="evidence" value="ECO:0007669"/>
    <property type="project" value="TreeGrafter"/>
</dbReference>
<keyword evidence="10" id="KW-1185">Reference proteome</keyword>
<comment type="subcellular location">
    <subcellularLocation>
        <location evidence="1">Membrane</location>
        <topology evidence="1">Multi-pass membrane protein</topology>
    </subcellularLocation>
</comment>
<feature type="compositionally biased region" description="Polar residues" evidence="7">
    <location>
        <begin position="22"/>
        <end position="41"/>
    </location>
</feature>
<keyword evidence="3 8" id="KW-0812">Transmembrane</keyword>
<keyword evidence="6" id="KW-0862">Zinc</keyword>
<feature type="region of interest" description="Disordered" evidence="7">
    <location>
        <begin position="82"/>
        <end position="103"/>
    </location>
</feature>
<feature type="transmembrane region" description="Helical" evidence="8">
    <location>
        <begin position="422"/>
        <end position="440"/>
    </location>
</feature>
<evidence type="ECO:0000256" key="6">
    <source>
        <dbReference type="PIRSR" id="PIRSR604254-1"/>
    </source>
</evidence>